<reference evidence="5 6" key="1">
    <citation type="submission" date="2010-12" db="EMBL/GenBank/DDBJ databases">
        <title>The Genome Sequence of Coprobacillus sp. strain 29_1.</title>
        <authorList>
            <consortium name="The Broad Institute Genome Sequencing Platform"/>
            <person name="Earl A."/>
            <person name="Ward D."/>
            <person name="Feldgarden M."/>
            <person name="Gevers D."/>
            <person name="Daigneault M."/>
            <person name="Sibley C.D."/>
            <person name="White A."/>
            <person name="Strauss J."/>
            <person name="Allen-Vercoe E."/>
            <person name="Young S.K."/>
            <person name="Zeng Q."/>
            <person name="Gargeya S."/>
            <person name="Fitzgerald M."/>
            <person name="Haas B."/>
            <person name="Abouelleil A."/>
            <person name="Alvarado L."/>
            <person name="Arachchi H.M."/>
            <person name="Berlin A."/>
            <person name="Brown A."/>
            <person name="Chapman S.B."/>
            <person name="Chen Z."/>
            <person name="Dunbar C."/>
            <person name="Freedman E."/>
            <person name="Gearin G."/>
            <person name="Gellesch M."/>
            <person name="Goldberg J."/>
            <person name="Griggs A."/>
            <person name="Gujja S."/>
            <person name="Heilman E."/>
            <person name="Heiman D."/>
            <person name="Howarth C."/>
            <person name="Larson L."/>
            <person name="Lui A."/>
            <person name="MacDonald P.J.P."/>
            <person name="Mehta T."/>
            <person name="Montmayeur A."/>
            <person name="Murphy C."/>
            <person name="Neiman D."/>
            <person name="Pearson M."/>
            <person name="Priest M."/>
            <person name="Roberts A."/>
            <person name="Saif S."/>
            <person name="Shea T."/>
            <person name="Shenoy N."/>
            <person name="Sisk P."/>
            <person name="Stolte C."/>
            <person name="Sykes S."/>
            <person name="White J."/>
            <person name="Yandava C."/>
            <person name="Nusbaum C."/>
            <person name="Birren B."/>
        </authorList>
    </citation>
    <scope>NUCLEOTIDE SEQUENCE [LARGE SCALE GENOMIC DNA]</scope>
    <source>
        <strain evidence="5 6">29_1</strain>
    </source>
</reference>
<name>E7GAG7_9FIRM</name>
<accession>E7GAG7</accession>
<dbReference type="GeneID" id="78231354"/>
<keyword evidence="1" id="KW-0805">Transcription regulation</keyword>
<dbReference type="PANTHER" id="PTHR43280:SF2">
    <property type="entry name" value="HTH-TYPE TRANSCRIPTIONAL REGULATOR EXSA"/>
    <property type="match status" value="1"/>
</dbReference>
<dbReference type="Pfam" id="PF07883">
    <property type="entry name" value="Cupin_2"/>
    <property type="match status" value="1"/>
</dbReference>
<evidence type="ECO:0000256" key="1">
    <source>
        <dbReference type="ARBA" id="ARBA00023015"/>
    </source>
</evidence>
<dbReference type="CDD" id="cd02208">
    <property type="entry name" value="cupin_RmlC-like"/>
    <property type="match status" value="1"/>
</dbReference>
<comment type="caution">
    <text evidence="5">The sequence shown here is derived from an EMBL/GenBank/DDBJ whole genome shotgun (WGS) entry which is preliminary data.</text>
</comment>
<dbReference type="GO" id="GO:0043565">
    <property type="term" value="F:sequence-specific DNA binding"/>
    <property type="evidence" value="ECO:0007669"/>
    <property type="project" value="InterPro"/>
</dbReference>
<evidence type="ECO:0000256" key="2">
    <source>
        <dbReference type="ARBA" id="ARBA00023125"/>
    </source>
</evidence>
<dbReference type="PROSITE" id="PS01124">
    <property type="entry name" value="HTH_ARAC_FAMILY_2"/>
    <property type="match status" value="1"/>
</dbReference>
<dbReference type="AlphaFoldDB" id="E7GAG7"/>
<dbReference type="InterPro" id="IPR037923">
    <property type="entry name" value="HTH-like"/>
</dbReference>
<dbReference type="InterPro" id="IPR018060">
    <property type="entry name" value="HTH_AraC"/>
</dbReference>
<organism evidence="5 6">
    <name type="scientific">Coprobacillus cateniformis</name>
    <dbReference type="NCBI Taxonomy" id="100884"/>
    <lineage>
        <taxon>Bacteria</taxon>
        <taxon>Bacillati</taxon>
        <taxon>Bacillota</taxon>
        <taxon>Erysipelotrichia</taxon>
        <taxon>Erysipelotrichales</taxon>
        <taxon>Coprobacillaceae</taxon>
        <taxon>Coprobacillus</taxon>
    </lineage>
</organism>
<dbReference type="Gene3D" id="1.10.10.60">
    <property type="entry name" value="Homeodomain-like"/>
    <property type="match status" value="2"/>
</dbReference>
<sequence>MSNNRIDISKNDVFDYEAKLIYITYSKFENDWTSLMHFHPFSEIFYVVGGKGKFTVENDTFDVKQDDMIIVNPNVYHHEDSDGDHPLEYVVLGVENLSFGLNGEDNEFLYQSFEKNNDDIQYYITHLLTESEEKLTGYETVCQKLFDLFLLKVVRYMKLNLSDNPIQKPMKREIRMICQYIDQNYAEDMSLESLAEFMKMNKYYMAHEFKNNIGISPINYLIERRIKECKSLLTTTSLSIAEISETVGFSSQSYFSQIFKKNTNMTPKQYRDESIYNNKEKKKDDSAMYQKQYIFKSISSE</sequence>
<keyword evidence="6" id="KW-1185">Reference proteome</keyword>
<dbReference type="PRINTS" id="PR00032">
    <property type="entry name" value="HTHARAC"/>
</dbReference>
<dbReference type="STRING" id="100884.GCA_000269565_03599"/>
<dbReference type="eggNOG" id="COG0662">
    <property type="taxonomic scope" value="Bacteria"/>
</dbReference>
<dbReference type="eggNOG" id="COG2207">
    <property type="taxonomic scope" value="Bacteria"/>
</dbReference>
<gene>
    <name evidence="5" type="ORF">HMPREF9488_01757</name>
</gene>
<dbReference type="InterPro" id="IPR014710">
    <property type="entry name" value="RmlC-like_jellyroll"/>
</dbReference>
<dbReference type="InterPro" id="IPR020449">
    <property type="entry name" value="Tscrpt_reg_AraC-type_HTH"/>
</dbReference>
<dbReference type="SMART" id="SM00342">
    <property type="entry name" value="HTH_ARAC"/>
    <property type="match status" value="1"/>
</dbReference>
<protein>
    <recommendedName>
        <fullName evidence="4">HTH araC/xylS-type domain-containing protein</fullName>
    </recommendedName>
</protein>
<dbReference type="OrthoDB" id="183331at2"/>
<keyword evidence="2" id="KW-0238">DNA-binding</keyword>
<dbReference type="InterPro" id="IPR013096">
    <property type="entry name" value="Cupin_2"/>
</dbReference>
<dbReference type="InterPro" id="IPR009057">
    <property type="entry name" value="Homeodomain-like_sf"/>
</dbReference>
<keyword evidence="3" id="KW-0804">Transcription</keyword>
<dbReference type="HOGENOM" id="CLU_000445_88_6_9"/>
<dbReference type="EMBL" id="ADKX01000030">
    <property type="protein sequence ID" value="EFW05175.1"/>
    <property type="molecule type" value="Genomic_DNA"/>
</dbReference>
<proteinExistence type="predicted"/>
<evidence type="ECO:0000313" key="5">
    <source>
        <dbReference type="EMBL" id="EFW05175.1"/>
    </source>
</evidence>
<dbReference type="Pfam" id="PF12833">
    <property type="entry name" value="HTH_18"/>
    <property type="match status" value="1"/>
</dbReference>
<dbReference type="GO" id="GO:0003700">
    <property type="term" value="F:DNA-binding transcription factor activity"/>
    <property type="evidence" value="ECO:0007669"/>
    <property type="project" value="InterPro"/>
</dbReference>
<evidence type="ECO:0000313" key="6">
    <source>
        <dbReference type="Proteomes" id="UP000003157"/>
    </source>
</evidence>
<dbReference type="Gene3D" id="2.60.120.10">
    <property type="entry name" value="Jelly Rolls"/>
    <property type="match status" value="1"/>
</dbReference>
<dbReference type="SUPFAM" id="SSF51215">
    <property type="entry name" value="Regulatory protein AraC"/>
    <property type="match status" value="1"/>
</dbReference>
<dbReference type="PANTHER" id="PTHR43280">
    <property type="entry name" value="ARAC-FAMILY TRANSCRIPTIONAL REGULATOR"/>
    <property type="match status" value="1"/>
</dbReference>
<feature type="domain" description="HTH araC/xylS-type" evidence="4">
    <location>
        <begin position="175"/>
        <end position="273"/>
    </location>
</feature>
<dbReference type="SUPFAM" id="SSF46689">
    <property type="entry name" value="Homeodomain-like"/>
    <property type="match status" value="2"/>
</dbReference>
<dbReference type="RefSeq" id="WP_008788865.1">
    <property type="nucleotide sequence ID" value="NZ_AKCB01000003.1"/>
</dbReference>
<evidence type="ECO:0000259" key="4">
    <source>
        <dbReference type="PROSITE" id="PS01124"/>
    </source>
</evidence>
<dbReference type="Proteomes" id="UP000003157">
    <property type="component" value="Unassembled WGS sequence"/>
</dbReference>
<evidence type="ECO:0000256" key="3">
    <source>
        <dbReference type="ARBA" id="ARBA00023163"/>
    </source>
</evidence>